<protein>
    <submittedName>
        <fullName evidence="2">Disrupted in schizophrenia 1 protein</fullName>
    </submittedName>
</protein>
<dbReference type="EMBL" id="CAWUFR010000007">
    <property type="protein sequence ID" value="CAK6951784.1"/>
    <property type="molecule type" value="Genomic_DNA"/>
</dbReference>
<feature type="region of interest" description="Disordered" evidence="1">
    <location>
        <begin position="152"/>
        <end position="255"/>
    </location>
</feature>
<feature type="region of interest" description="Disordered" evidence="1">
    <location>
        <begin position="821"/>
        <end position="861"/>
    </location>
</feature>
<dbReference type="GO" id="GO:0045111">
    <property type="term" value="C:intermediate filament cytoskeleton"/>
    <property type="evidence" value="ECO:0007669"/>
    <property type="project" value="TreeGrafter"/>
</dbReference>
<dbReference type="PANTHER" id="PTHR14332:SF3">
    <property type="entry name" value="DISRUPTED IN SCHIZOPHRENIA 1 PROTEIN"/>
    <property type="match status" value="1"/>
</dbReference>
<feature type="compositionally biased region" description="Acidic residues" evidence="1">
    <location>
        <begin position="822"/>
        <end position="834"/>
    </location>
</feature>
<dbReference type="GO" id="GO:0005815">
    <property type="term" value="C:microtubule organizing center"/>
    <property type="evidence" value="ECO:0007669"/>
    <property type="project" value="TreeGrafter"/>
</dbReference>
<dbReference type="GO" id="GO:0001764">
    <property type="term" value="P:neuron migration"/>
    <property type="evidence" value="ECO:0007669"/>
    <property type="project" value="TreeGrafter"/>
</dbReference>
<proteinExistence type="predicted"/>
<feature type="compositionally biased region" description="Basic residues" evidence="1">
    <location>
        <begin position="33"/>
        <end position="42"/>
    </location>
</feature>
<comment type="caution">
    <text evidence="2">The sequence shown here is derived from an EMBL/GenBank/DDBJ whole genome shotgun (WGS) entry which is preliminary data.</text>
</comment>
<evidence type="ECO:0000313" key="2">
    <source>
        <dbReference type="EMBL" id="CAK6951784.1"/>
    </source>
</evidence>
<gene>
    <name evidence="2" type="ORF">FSCOSCO3_A015889</name>
</gene>
<dbReference type="PANTHER" id="PTHR14332">
    <property type="entry name" value="DISRUPTED IN SCHIZOPHRENIA 1 PROTEIN"/>
    <property type="match status" value="1"/>
</dbReference>
<sequence length="861" mass="96879">MFAGLMGCHSNSLLHRCEVTEGGRASGTAGSTNRKRLHRRPGYMRGEQSRLQSTNHGLEEEEEEEEQEQGRTPCTRNGKPGRHTEITEAPNAQRKSLKPAVRMSVMNQQKSDRPTCSSCQSKNFLCSVNHHLHPVDCRAVNGTCSHHFSLPQTEPRLSPSPAPKLSPQSRLNSSADSFNSSFSFIQQSLNSSQRTETTATPSQEPEPLNQSTKAPSTPHRKPATLSLEQSVSKQSTPVQPPPSSVLGSQAEREEPSLGGRFWRECLWGGREGTSDLPDCDSLDLTSSLSVDSDTASASSVTSGYESATPASEQGWDNLVKKYEGVLQDCLQNNRTHTKIESMMLKLQRLQQKAILEDDYDAAERFGKKLEELCRERGSLKLGLPSRQHSVALFLERLRQVVHSALQWAECGHRRENAEPDAGERSDSSQGALHRRDRLIQEKRTVEVEMEALQQRLAELKDCSRCLEQQIQQEEQQVEAEELEGSVLRSCTMAQLREMNRTLQDLVTSENRTQISVAPPPSMLRLQEQGQALNLSIKEATAKVVMSQRLGSSLRRKVSETETQLLALHEAKLAAISGNDFSSAKELKAEMKAVYLERDRLEVLAKRLHSLSSGSSQELTRMKEQQQQLRQELEQREAQHESRLKENTTKYIELLEDRLHSCGCPGLERIWEADLEACHLFLRGLQLRTPSCSGADIEDLPTAAVYPSTQPCTKEEEDCAMLTALGGRWCPEANLQNSEFTKKLEEFLFCMEDNHPEDVCSEAEAAELTERCELISDRLMTLEDELQTAILNQDQALTESLEKEVQEVKATLQTMLVQLQEEKVEEEDATELQDDDLMKNGIEEEEEEEEEEDQYFSDSWDI</sequence>
<organism evidence="2 3">
    <name type="scientific">Scomber scombrus</name>
    <name type="common">Atlantic mackerel</name>
    <name type="synonym">Scomber vernalis</name>
    <dbReference type="NCBI Taxonomy" id="13677"/>
    <lineage>
        <taxon>Eukaryota</taxon>
        <taxon>Metazoa</taxon>
        <taxon>Chordata</taxon>
        <taxon>Craniata</taxon>
        <taxon>Vertebrata</taxon>
        <taxon>Euteleostomi</taxon>
        <taxon>Actinopterygii</taxon>
        <taxon>Neopterygii</taxon>
        <taxon>Teleostei</taxon>
        <taxon>Neoteleostei</taxon>
        <taxon>Acanthomorphata</taxon>
        <taxon>Pelagiaria</taxon>
        <taxon>Scombriformes</taxon>
        <taxon>Scombridae</taxon>
        <taxon>Scomber</taxon>
    </lineage>
</organism>
<feature type="region of interest" description="Disordered" evidence="1">
    <location>
        <begin position="22"/>
        <end position="116"/>
    </location>
</feature>
<feature type="compositionally biased region" description="Basic and acidic residues" evidence="1">
    <location>
        <begin position="630"/>
        <end position="643"/>
    </location>
</feature>
<keyword evidence="3" id="KW-1185">Reference proteome</keyword>
<feature type="compositionally biased region" description="Low complexity" evidence="1">
    <location>
        <begin position="172"/>
        <end position="193"/>
    </location>
</feature>
<reference evidence="2 3" key="1">
    <citation type="submission" date="2024-01" db="EMBL/GenBank/DDBJ databases">
        <authorList>
            <person name="Alioto T."/>
            <person name="Alioto T."/>
            <person name="Gomez Garrido J."/>
        </authorList>
    </citation>
    <scope>NUCLEOTIDE SEQUENCE [LARGE SCALE GENOMIC DNA]</scope>
</reference>
<feature type="region of interest" description="Disordered" evidence="1">
    <location>
        <begin position="613"/>
        <end position="643"/>
    </location>
</feature>
<name>A0AAV1MZM9_SCOSC</name>
<dbReference type="GO" id="GO:0005874">
    <property type="term" value="C:microtubule"/>
    <property type="evidence" value="ECO:0007669"/>
    <property type="project" value="TreeGrafter"/>
</dbReference>
<feature type="compositionally biased region" description="Low complexity" evidence="1">
    <location>
        <begin position="290"/>
        <end position="302"/>
    </location>
</feature>
<feature type="compositionally biased region" description="Polar residues" evidence="1">
    <location>
        <begin position="105"/>
        <end position="116"/>
    </location>
</feature>
<evidence type="ECO:0000256" key="1">
    <source>
        <dbReference type="SAM" id="MobiDB-lite"/>
    </source>
</evidence>
<dbReference type="GO" id="GO:0060271">
    <property type="term" value="P:cilium assembly"/>
    <property type="evidence" value="ECO:0007669"/>
    <property type="project" value="TreeGrafter"/>
</dbReference>
<feature type="compositionally biased region" description="Polar residues" evidence="1">
    <location>
        <begin position="194"/>
        <end position="215"/>
    </location>
</feature>
<accession>A0AAV1MZM9</accession>
<feature type="region of interest" description="Disordered" evidence="1">
    <location>
        <begin position="415"/>
        <end position="436"/>
    </location>
</feature>
<dbReference type="AlphaFoldDB" id="A0AAV1MZM9"/>
<evidence type="ECO:0000313" key="3">
    <source>
        <dbReference type="Proteomes" id="UP001314229"/>
    </source>
</evidence>
<dbReference type="InterPro" id="IPR026081">
    <property type="entry name" value="DISC1"/>
</dbReference>
<feature type="compositionally biased region" description="Basic and acidic residues" evidence="1">
    <location>
        <begin position="415"/>
        <end position="426"/>
    </location>
</feature>
<feature type="region of interest" description="Disordered" evidence="1">
    <location>
        <begin position="290"/>
        <end position="310"/>
    </location>
</feature>
<feature type="compositionally biased region" description="Acidic residues" evidence="1">
    <location>
        <begin position="842"/>
        <end position="861"/>
    </location>
</feature>
<dbReference type="Proteomes" id="UP001314229">
    <property type="component" value="Unassembled WGS sequence"/>
</dbReference>